<evidence type="ECO:0000313" key="3">
    <source>
        <dbReference type="Proteomes" id="UP000182258"/>
    </source>
</evidence>
<evidence type="ECO:0000313" key="2">
    <source>
        <dbReference type="EMBL" id="SFC98557.1"/>
    </source>
</evidence>
<sequence length="46" mass="4533">MVTLLIVSAFMLVLCTAAAGLIASAQNGADANEAILADTLGADLQA</sequence>
<dbReference type="EMBL" id="FOMB01000016">
    <property type="protein sequence ID" value="SFC98557.1"/>
    <property type="molecule type" value="Genomic_DNA"/>
</dbReference>
<reference evidence="2 3" key="1">
    <citation type="submission" date="2016-10" db="EMBL/GenBank/DDBJ databases">
        <authorList>
            <person name="de Groot N.N."/>
        </authorList>
    </citation>
    <scope>NUCLEOTIDE SEQUENCE [LARGE SCALE GENOMIC DNA]</scope>
    <source>
        <strain evidence="2 3">CGMCC 1.10210</strain>
    </source>
</reference>
<organism evidence="2 3">
    <name type="scientific">Devosia psychrophila</name>
    <dbReference type="NCBI Taxonomy" id="728005"/>
    <lineage>
        <taxon>Bacteria</taxon>
        <taxon>Pseudomonadati</taxon>
        <taxon>Pseudomonadota</taxon>
        <taxon>Alphaproteobacteria</taxon>
        <taxon>Hyphomicrobiales</taxon>
        <taxon>Devosiaceae</taxon>
        <taxon>Devosia</taxon>
    </lineage>
</organism>
<dbReference type="Proteomes" id="UP000182258">
    <property type="component" value="Unassembled WGS sequence"/>
</dbReference>
<protein>
    <submittedName>
        <fullName evidence="2">Uncharacterized protein</fullName>
    </submittedName>
</protein>
<feature type="chain" id="PRO_5010198476" evidence="1">
    <location>
        <begin position="20"/>
        <end position="46"/>
    </location>
</feature>
<accession>A0A1I1NM08</accession>
<proteinExistence type="predicted"/>
<dbReference type="AlphaFoldDB" id="A0A1I1NM08"/>
<feature type="signal peptide" evidence="1">
    <location>
        <begin position="1"/>
        <end position="19"/>
    </location>
</feature>
<dbReference type="STRING" id="728005.SAMN04488059_11698"/>
<gene>
    <name evidence="2" type="ORF">SAMN04488059_11698</name>
</gene>
<name>A0A1I1NM08_9HYPH</name>
<keyword evidence="1" id="KW-0732">Signal</keyword>
<evidence type="ECO:0000256" key="1">
    <source>
        <dbReference type="SAM" id="SignalP"/>
    </source>
</evidence>